<keyword evidence="16" id="KW-1185">Reference proteome</keyword>
<dbReference type="GO" id="GO:0005886">
    <property type="term" value="C:plasma membrane"/>
    <property type="evidence" value="ECO:0007669"/>
    <property type="project" value="UniProtKB-SubCell"/>
</dbReference>
<keyword evidence="6" id="KW-0598">Phosphotransferase system</keyword>
<evidence type="ECO:0000256" key="12">
    <source>
        <dbReference type="SAM" id="Phobius"/>
    </source>
</evidence>
<dbReference type="InterPro" id="IPR036878">
    <property type="entry name" value="Glu_permease_IIB"/>
</dbReference>
<dbReference type="EMBL" id="FUWY01000002">
    <property type="protein sequence ID" value="SJZ50036.1"/>
    <property type="molecule type" value="Genomic_DNA"/>
</dbReference>
<evidence type="ECO:0000256" key="7">
    <source>
        <dbReference type="ARBA" id="ARBA00022692"/>
    </source>
</evidence>
<feature type="transmembrane region" description="Helical" evidence="12">
    <location>
        <begin position="207"/>
        <end position="231"/>
    </location>
</feature>
<dbReference type="GO" id="GO:0090589">
    <property type="term" value="F:protein-phosphocysteine-trehalose phosphotransferase system transporter activity"/>
    <property type="evidence" value="ECO:0007669"/>
    <property type="project" value="TreeGrafter"/>
</dbReference>
<evidence type="ECO:0000256" key="2">
    <source>
        <dbReference type="ARBA" id="ARBA00022448"/>
    </source>
</evidence>
<evidence type="ECO:0000256" key="9">
    <source>
        <dbReference type="ARBA" id="ARBA00022989"/>
    </source>
</evidence>
<evidence type="ECO:0000256" key="11">
    <source>
        <dbReference type="PROSITE-ProRule" id="PRU00421"/>
    </source>
</evidence>
<keyword evidence="7 12" id="KW-0812">Transmembrane</keyword>
<accession>A0A1T4L5K4</accession>
<dbReference type="FunFam" id="3.30.1360.60:FF:000001">
    <property type="entry name" value="PTS system glucose-specific IIBC component PtsG"/>
    <property type="match status" value="1"/>
</dbReference>
<evidence type="ECO:0000256" key="6">
    <source>
        <dbReference type="ARBA" id="ARBA00022683"/>
    </source>
</evidence>
<evidence type="ECO:0000256" key="3">
    <source>
        <dbReference type="ARBA" id="ARBA00022475"/>
    </source>
</evidence>
<dbReference type="SUPFAM" id="SSF55604">
    <property type="entry name" value="Glucose permease domain IIB"/>
    <property type="match status" value="1"/>
</dbReference>
<protein>
    <submittedName>
        <fullName evidence="15">PTS system, beta-glucosides-specific IIC component</fullName>
    </submittedName>
</protein>
<keyword evidence="8" id="KW-0418">Kinase</keyword>
<feature type="domain" description="PTS EIIB type-1" evidence="13">
    <location>
        <begin position="7"/>
        <end position="89"/>
    </location>
</feature>
<dbReference type="PANTHER" id="PTHR30175">
    <property type="entry name" value="PHOSPHOTRANSFERASE SYSTEM TRANSPORT PROTEIN"/>
    <property type="match status" value="1"/>
</dbReference>
<comment type="subcellular location">
    <subcellularLocation>
        <location evidence="1">Cell membrane</location>
        <topology evidence="1">Multi-pass membrane protein</topology>
    </subcellularLocation>
</comment>
<dbReference type="Pfam" id="PF00367">
    <property type="entry name" value="PTS_EIIB"/>
    <property type="match status" value="1"/>
</dbReference>
<gene>
    <name evidence="15" type="ORF">SAMN02745191_0747</name>
</gene>
<dbReference type="CDD" id="cd00212">
    <property type="entry name" value="PTS_IIB_glc"/>
    <property type="match status" value="1"/>
</dbReference>
<dbReference type="InterPro" id="IPR003352">
    <property type="entry name" value="PTS_EIIC"/>
</dbReference>
<dbReference type="Proteomes" id="UP000243297">
    <property type="component" value="Unassembled WGS sequence"/>
</dbReference>
<dbReference type="InterPro" id="IPR013013">
    <property type="entry name" value="PTS_EIIC_1"/>
</dbReference>
<feature type="transmembrane region" description="Helical" evidence="12">
    <location>
        <begin position="329"/>
        <end position="351"/>
    </location>
</feature>
<dbReference type="GO" id="GO:0015771">
    <property type="term" value="P:trehalose transport"/>
    <property type="evidence" value="ECO:0007669"/>
    <property type="project" value="TreeGrafter"/>
</dbReference>
<feature type="transmembrane region" description="Helical" evidence="12">
    <location>
        <begin position="183"/>
        <end position="201"/>
    </location>
</feature>
<dbReference type="STRING" id="118967.SAMN02745191_0747"/>
<evidence type="ECO:0000256" key="8">
    <source>
        <dbReference type="ARBA" id="ARBA00022777"/>
    </source>
</evidence>
<dbReference type="Pfam" id="PF02378">
    <property type="entry name" value="PTS_EIIC"/>
    <property type="match status" value="1"/>
</dbReference>
<evidence type="ECO:0000313" key="15">
    <source>
        <dbReference type="EMBL" id="SJZ50036.1"/>
    </source>
</evidence>
<feature type="transmembrane region" description="Helical" evidence="12">
    <location>
        <begin position="363"/>
        <end position="382"/>
    </location>
</feature>
<dbReference type="PANTHER" id="PTHR30175:SF1">
    <property type="entry name" value="PTS SYSTEM ARBUTIN-, CELLOBIOSE-, AND SALICIN-SPECIFIC EIIBC COMPONENT-RELATED"/>
    <property type="match status" value="1"/>
</dbReference>
<dbReference type="GO" id="GO:0016301">
    <property type="term" value="F:kinase activity"/>
    <property type="evidence" value="ECO:0007669"/>
    <property type="project" value="UniProtKB-KW"/>
</dbReference>
<dbReference type="AlphaFoldDB" id="A0A1T4L5K4"/>
<dbReference type="PROSITE" id="PS51103">
    <property type="entry name" value="PTS_EIIC_TYPE_1"/>
    <property type="match status" value="1"/>
</dbReference>
<keyword evidence="10 12" id="KW-0472">Membrane</keyword>
<dbReference type="InterPro" id="IPR001996">
    <property type="entry name" value="PTS_IIB_1"/>
</dbReference>
<evidence type="ECO:0000256" key="4">
    <source>
        <dbReference type="ARBA" id="ARBA00022597"/>
    </source>
</evidence>
<evidence type="ECO:0000256" key="5">
    <source>
        <dbReference type="ARBA" id="ARBA00022679"/>
    </source>
</evidence>
<keyword evidence="9 12" id="KW-1133">Transmembrane helix</keyword>
<dbReference type="InterPro" id="IPR050558">
    <property type="entry name" value="PTS_Sugar-Specific_Components"/>
</dbReference>
<proteinExistence type="predicted"/>
<feature type="transmembrane region" description="Helical" evidence="12">
    <location>
        <begin position="151"/>
        <end position="171"/>
    </location>
</feature>
<keyword evidence="2" id="KW-0813">Transport</keyword>
<evidence type="ECO:0000259" key="14">
    <source>
        <dbReference type="PROSITE" id="PS51103"/>
    </source>
</evidence>
<evidence type="ECO:0000256" key="1">
    <source>
        <dbReference type="ARBA" id="ARBA00004651"/>
    </source>
</evidence>
<dbReference type="Gene3D" id="3.30.1360.60">
    <property type="entry name" value="Glucose permease domain IIB"/>
    <property type="match status" value="1"/>
</dbReference>
<name>A0A1T4L5K4_9FIRM</name>
<feature type="transmembrane region" description="Helical" evidence="12">
    <location>
        <begin position="389"/>
        <end position="409"/>
    </location>
</feature>
<dbReference type="PROSITE" id="PS51098">
    <property type="entry name" value="PTS_EIIB_TYPE_1"/>
    <property type="match status" value="1"/>
</dbReference>
<evidence type="ECO:0000256" key="10">
    <source>
        <dbReference type="ARBA" id="ARBA00023136"/>
    </source>
</evidence>
<keyword evidence="3" id="KW-1003">Cell membrane</keyword>
<dbReference type="OrthoDB" id="92465at2"/>
<keyword evidence="5" id="KW-0808">Transferase</keyword>
<dbReference type="GO" id="GO:0008982">
    <property type="term" value="F:protein-N(PI)-phosphohistidine-sugar phosphotransferase activity"/>
    <property type="evidence" value="ECO:0007669"/>
    <property type="project" value="InterPro"/>
</dbReference>
<feature type="transmembrane region" description="Helical" evidence="12">
    <location>
        <begin position="110"/>
        <end position="139"/>
    </location>
</feature>
<feature type="domain" description="PTS EIIC type-1" evidence="14">
    <location>
        <begin position="113"/>
        <end position="455"/>
    </location>
</feature>
<dbReference type="RefSeq" id="WP_078711183.1">
    <property type="nucleotide sequence ID" value="NZ_FUWY01000002.1"/>
</dbReference>
<evidence type="ECO:0000259" key="13">
    <source>
        <dbReference type="PROSITE" id="PS51098"/>
    </source>
</evidence>
<feature type="active site" description="Phosphocysteine intermediate; for EIIB activity" evidence="11">
    <location>
        <position position="29"/>
    </location>
</feature>
<sequence length="455" mass="49226">MTKKNYEEIASRILSLIGGKENISYCTHCVTRLRITTKDKSLIKADEINKLSGVVGNQWSGEQFQIIIGNEVEDVYKAVCKIADMKEETAIDENLDGEKKKLTIKTFFPTLLDVLTSILAPIIPAIVACGLLQGVLYSVQSFGWIDATGDTYVFFFNCAQAAFYFLPVLIGYSAGKRFKCNPVLAATTSAILMLPAFSGMAGTSIKLFGIIPLTYAAYSSTVVPAILTVYFQSHIERICKRFVPKMIDIIVTPLITVMLAAVVGWVLLAPIGGWIGTFIAEGVLWLYEALGPLGGAVCGAIYPFMLMSGMQVAMSPIIAQNLATLGYDFLYPVTSAASNSAMAACAIYIFFKAKKENTKSVGLSTGITALIGVTEPVLFSLITKYRKALIATVVGGAVGGAIMAMFKVKYLSFGFVPFGTIVLAMTDTFVYYLVGVFAAMIVAIGMMIVLKWRDE</sequence>
<reference evidence="16" key="1">
    <citation type="submission" date="2017-02" db="EMBL/GenBank/DDBJ databases">
        <authorList>
            <person name="Varghese N."/>
            <person name="Submissions S."/>
        </authorList>
    </citation>
    <scope>NUCLEOTIDE SEQUENCE [LARGE SCALE GENOMIC DNA]</scope>
    <source>
        <strain evidence="16">ATCC 25662</strain>
    </source>
</reference>
<evidence type="ECO:0000313" key="16">
    <source>
        <dbReference type="Proteomes" id="UP000243297"/>
    </source>
</evidence>
<organism evidence="15 16">
    <name type="scientific">Anaerorhabdus furcosa</name>
    <dbReference type="NCBI Taxonomy" id="118967"/>
    <lineage>
        <taxon>Bacteria</taxon>
        <taxon>Bacillati</taxon>
        <taxon>Bacillota</taxon>
        <taxon>Erysipelotrichia</taxon>
        <taxon>Erysipelotrichales</taxon>
        <taxon>Erysipelotrichaceae</taxon>
        <taxon>Anaerorhabdus</taxon>
    </lineage>
</organism>
<feature type="transmembrane region" description="Helical" evidence="12">
    <location>
        <begin position="251"/>
        <end position="272"/>
    </location>
</feature>
<feature type="transmembrane region" description="Helical" evidence="12">
    <location>
        <begin position="284"/>
        <end position="308"/>
    </location>
</feature>
<dbReference type="InterPro" id="IPR018113">
    <property type="entry name" value="PTrfase_EIIB_Cys"/>
</dbReference>
<dbReference type="GO" id="GO:0009401">
    <property type="term" value="P:phosphoenolpyruvate-dependent sugar phosphotransferase system"/>
    <property type="evidence" value="ECO:0007669"/>
    <property type="project" value="UniProtKB-KW"/>
</dbReference>
<feature type="transmembrane region" description="Helical" evidence="12">
    <location>
        <begin position="429"/>
        <end position="450"/>
    </location>
</feature>
<keyword evidence="4" id="KW-0762">Sugar transport</keyword>